<feature type="chain" id="PRO_5037587390" evidence="2">
    <location>
        <begin position="28"/>
        <end position="367"/>
    </location>
</feature>
<evidence type="ECO:0000313" key="4">
    <source>
        <dbReference type="EMBL" id="MBD3934001.1"/>
    </source>
</evidence>
<dbReference type="PROSITE" id="PS51257">
    <property type="entry name" value="PROKAR_LIPOPROTEIN"/>
    <property type="match status" value="1"/>
</dbReference>
<keyword evidence="2" id="KW-0732">Signal</keyword>
<evidence type="ECO:0000256" key="1">
    <source>
        <dbReference type="ARBA" id="ARBA00008814"/>
    </source>
</evidence>
<dbReference type="RefSeq" id="WP_191211300.1">
    <property type="nucleotide sequence ID" value="NZ_BAABKL010000009.1"/>
</dbReference>
<proteinExistence type="inferred from homology"/>
<name>A0A927F2E8_9ACTN</name>
<dbReference type="InterPro" id="IPR050902">
    <property type="entry name" value="ABC_Transporter_SBP"/>
</dbReference>
<organism evidence="4 5">
    <name type="scientific">Streptomyces chumphonensis</name>
    <dbReference type="NCBI Taxonomy" id="1214925"/>
    <lineage>
        <taxon>Bacteria</taxon>
        <taxon>Bacillati</taxon>
        <taxon>Actinomycetota</taxon>
        <taxon>Actinomycetes</taxon>
        <taxon>Kitasatosporales</taxon>
        <taxon>Streptomycetaceae</taxon>
        <taxon>Streptomyces</taxon>
    </lineage>
</organism>
<dbReference type="Gene3D" id="3.40.50.1980">
    <property type="entry name" value="Nitrogenase molybdenum iron protein domain"/>
    <property type="match status" value="2"/>
</dbReference>
<evidence type="ECO:0000259" key="3">
    <source>
        <dbReference type="PROSITE" id="PS50983"/>
    </source>
</evidence>
<keyword evidence="5" id="KW-1185">Reference proteome</keyword>
<sequence length="367" mass="39202">MPSFRTTVALGTVLATACLGALGCAPADSGTTGSAEPAAAVGEREAWEGEGYPVTLDVCGVEQTFTEAPERVVVMNGASVAEVSTLLDLGLEDRIVANAQSYGHSEVKGRAEAIDELPTGDVRRNELQDFPRESMLDLAPDLVLSTTGFGFRSENGFATREELAEAGARTYIPRTGCDERAAVKDPPTIEDSYALLRDLGAVFDVRDRAEQRVEASERHIRKTAAAVREARKNQGDSAEDTPDVLVIFANMSMGANPYSSVAARGIWNDVLAKAGGRNAFADASATMFADLSPEQLAAKQVDAVVVVAWQPGDDADTYARDLLDAFPQWPAARDDRYTVLSDSIYLGPSNHLAVERVAALLHPEAVR</sequence>
<dbReference type="EMBL" id="JACXYU010000013">
    <property type="protein sequence ID" value="MBD3934001.1"/>
    <property type="molecule type" value="Genomic_DNA"/>
</dbReference>
<comment type="caution">
    <text evidence="4">The sequence shown here is derived from an EMBL/GenBank/DDBJ whole genome shotgun (WGS) entry which is preliminary data.</text>
</comment>
<dbReference type="PANTHER" id="PTHR30535:SF7">
    <property type="entry name" value="IRON(III) DICITRATE-BINDING PROTEIN"/>
    <property type="match status" value="1"/>
</dbReference>
<gene>
    <name evidence="4" type="ORF">IF129_20875</name>
</gene>
<comment type="similarity">
    <text evidence="1">Belongs to the bacterial solute-binding protein 8 family.</text>
</comment>
<dbReference type="SUPFAM" id="SSF53807">
    <property type="entry name" value="Helical backbone' metal receptor"/>
    <property type="match status" value="1"/>
</dbReference>
<feature type="signal peptide" evidence="2">
    <location>
        <begin position="1"/>
        <end position="27"/>
    </location>
</feature>
<dbReference type="Pfam" id="PF01497">
    <property type="entry name" value="Peripla_BP_2"/>
    <property type="match status" value="1"/>
</dbReference>
<dbReference type="Proteomes" id="UP000632289">
    <property type="component" value="Unassembled WGS sequence"/>
</dbReference>
<dbReference type="PANTHER" id="PTHR30535">
    <property type="entry name" value="VITAMIN B12-BINDING PROTEIN"/>
    <property type="match status" value="1"/>
</dbReference>
<protein>
    <submittedName>
        <fullName evidence="4">ABC transporter substrate-binding protein</fullName>
    </submittedName>
</protein>
<reference evidence="4" key="1">
    <citation type="submission" date="2020-09" db="EMBL/GenBank/DDBJ databases">
        <title>Secondary metabolite and genome analysis of marine Streptomyces chumphonensis KK1-2T.</title>
        <authorList>
            <person name="Phongsopitanun W."/>
            <person name="Kanchanasin P."/>
            <person name="Pittayakhajonwut P."/>
            <person name="Suwanborirux K."/>
            <person name="Tanasupawat S."/>
        </authorList>
    </citation>
    <scope>NUCLEOTIDE SEQUENCE</scope>
    <source>
        <strain evidence="4">KK1-2</strain>
    </source>
</reference>
<dbReference type="PROSITE" id="PS50983">
    <property type="entry name" value="FE_B12_PBP"/>
    <property type="match status" value="1"/>
</dbReference>
<accession>A0A927F2E8</accession>
<dbReference type="InterPro" id="IPR002491">
    <property type="entry name" value="ABC_transptr_periplasmic_BD"/>
</dbReference>
<dbReference type="AlphaFoldDB" id="A0A927F2E8"/>
<feature type="domain" description="Fe/B12 periplasmic-binding" evidence="3">
    <location>
        <begin position="74"/>
        <end position="367"/>
    </location>
</feature>
<evidence type="ECO:0000313" key="5">
    <source>
        <dbReference type="Proteomes" id="UP000632289"/>
    </source>
</evidence>
<evidence type="ECO:0000256" key="2">
    <source>
        <dbReference type="SAM" id="SignalP"/>
    </source>
</evidence>